<reference evidence="3" key="1">
    <citation type="submission" date="2018-05" db="EMBL/GenBank/DDBJ databases">
        <authorList>
            <person name="Li X."/>
        </authorList>
    </citation>
    <scope>NUCLEOTIDE SEQUENCE [LARGE SCALE GENOMIC DNA]</scope>
    <source>
        <strain evidence="3">YIM 73061</strain>
    </source>
</reference>
<evidence type="ECO:0000256" key="1">
    <source>
        <dbReference type="SAM" id="Phobius"/>
    </source>
</evidence>
<protein>
    <submittedName>
        <fullName evidence="2">Uncharacterized protein</fullName>
    </submittedName>
</protein>
<dbReference type="AlphaFoldDB" id="A0A328ABT0"/>
<dbReference type="Proteomes" id="UP000249725">
    <property type="component" value="Unassembled WGS sequence"/>
</dbReference>
<name>A0A328ABT0_9CAUL</name>
<evidence type="ECO:0000313" key="2">
    <source>
        <dbReference type="EMBL" id="RAK52059.1"/>
    </source>
</evidence>
<comment type="caution">
    <text evidence="2">The sequence shown here is derived from an EMBL/GenBank/DDBJ whole genome shotgun (WGS) entry which is preliminary data.</text>
</comment>
<keyword evidence="3" id="KW-1185">Reference proteome</keyword>
<keyword evidence="1" id="KW-1133">Transmembrane helix</keyword>
<accession>A0A328ABT0</accession>
<feature type="transmembrane region" description="Helical" evidence="1">
    <location>
        <begin position="23"/>
        <end position="41"/>
    </location>
</feature>
<proteinExistence type="predicted"/>
<gene>
    <name evidence="2" type="ORF">DJ018_12950</name>
</gene>
<dbReference type="EMBL" id="QFYR01000003">
    <property type="protein sequence ID" value="RAK52059.1"/>
    <property type="molecule type" value="Genomic_DNA"/>
</dbReference>
<sequence>MILVRIEVDGATPRRRASLGAKVGLALLAAVVVIVGAALFFNSPRSGPEDKAKDAATNAVEAVVDGMDTRADVVRK</sequence>
<keyword evidence="1" id="KW-0472">Membrane</keyword>
<organism evidence="2 3">
    <name type="scientific">Phenylobacterium deserti</name>
    <dbReference type="NCBI Taxonomy" id="1914756"/>
    <lineage>
        <taxon>Bacteria</taxon>
        <taxon>Pseudomonadati</taxon>
        <taxon>Pseudomonadota</taxon>
        <taxon>Alphaproteobacteria</taxon>
        <taxon>Caulobacterales</taxon>
        <taxon>Caulobacteraceae</taxon>
        <taxon>Phenylobacterium</taxon>
    </lineage>
</organism>
<evidence type="ECO:0000313" key="3">
    <source>
        <dbReference type="Proteomes" id="UP000249725"/>
    </source>
</evidence>
<keyword evidence="1" id="KW-0812">Transmembrane</keyword>